<proteinExistence type="inferred from homology"/>
<dbReference type="InterPro" id="IPR001434">
    <property type="entry name" value="OmcB-like_DUF11"/>
</dbReference>
<dbReference type="SUPFAM" id="SSF49464">
    <property type="entry name" value="Carboxypeptidase regulatory domain-like"/>
    <property type="match status" value="1"/>
</dbReference>
<evidence type="ECO:0000256" key="1">
    <source>
        <dbReference type="ARBA" id="ARBA00010116"/>
    </source>
</evidence>
<dbReference type="InterPro" id="IPR008964">
    <property type="entry name" value="Invasin/intimin_cell_adhesion"/>
</dbReference>
<evidence type="ECO:0000259" key="2">
    <source>
        <dbReference type="PROSITE" id="PS51127"/>
    </source>
</evidence>
<dbReference type="InterPro" id="IPR008969">
    <property type="entry name" value="CarboxyPept-like_regulatory"/>
</dbReference>
<comment type="caution">
    <text evidence="4">The sequence shown here is derived from an EMBL/GenBank/DDBJ whole genome shotgun (WGS) entry which is preliminary data.</text>
</comment>
<organism evidence="4 5">
    <name type="scientific">Paenibacillus pasadenensis</name>
    <dbReference type="NCBI Taxonomy" id="217090"/>
    <lineage>
        <taxon>Bacteria</taxon>
        <taxon>Bacillati</taxon>
        <taxon>Bacillota</taxon>
        <taxon>Bacilli</taxon>
        <taxon>Bacillales</taxon>
        <taxon>Paenibacillaceae</taxon>
        <taxon>Paenibacillus</taxon>
    </lineage>
</organism>
<gene>
    <name evidence="4" type="ORF">B8V81_3488</name>
</gene>
<dbReference type="Pfam" id="PF02369">
    <property type="entry name" value="Big_1"/>
    <property type="match status" value="1"/>
</dbReference>
<dbReference type="RefSeq" id="WP_101808823.1">
    <property type="nucleotide sequence ID" value="NZ_NFEZ01000004.1"/>
</dbReference>
<dbReference type="Proteomes" id="UP000234789">
    <property type="component" value="Unassembled WGS sequence"/>
</dbReference>
<comment type="similarity">
    <text evidence="1">Belongs to the intimin/invasin family.</text>
</comment>
<name>A0A2N5N3Y6_9BACL</name>
<dbReference type="EMBL" id="NFEZ01000004">
    <property type="protein sequence ID" value="PLT45057.1"/>
    <property type="molecule type" value="Genomic_DNA"/>
</dbReference>
<dbReference type="Pfam" id="PF00395">
    <property type="entry name" value="SLH"/>
    <property type="match status" value="3"/>
</dbReference>
<feature type="domain" description="SLH" evidence="3">
    <location>
        <begin position="1548"/>
        <end position="1606"/>
    </location>
</feature>
<dbReference type="Pfam" id="PF17963">
    <property type="entry name" value="Big_9"/>
    <property type="match status" value="1"/>
</dbReference>
<feature type="domain" description="SLH" evidence="3">
    <location>
        <begin position="1422"/>
        <end position="1482"/>
    </location>
</feature>
<dbReference type="SUPFAM" id="SSF49373">
    <property type="entry name" value="Invasin/intimin cell-adhesion fragments"/>
    <property type="match status" value="1"/>
</dbReference>
<dbReference type="PROSITE" id="PS51272">
    <property type="entry name" value="SLH"/>
    <property type="match status" value="3"/>
</dbReference>
<dbReference type="InterPro" id="IPR003344">
    <property type="entry name" value="Big_1_dom"/>
</dbReference>
<sequence length="1649" mass="174728">MLLGSGFPAPQGVRAQASVGGTYFTDTDNWGGGAAGSAPDGDLDYATNRISNGHALYPIELKIENVDKLPAESARLLIRAYDVDEYDGTDSTSTGEWDRIYLSDKPEDIVLGNPYTPWKTTGGWSSATASYKKEFKQSAYVGALSGANEKWNTTVLSVDPDRIKLGDQYVGASIHHYFKSSRLNAGWVTEIDWAQLVVDGGIRDKAEFSSAGITVKNGKISIDSAFLGKAGYQGPFSLEANVIQEVTDADGTVREVNLALDSKRVASVDPGEPGRWSLDLENPDIRLGEDYRINLILFEDRGGNGSNPNPGKVQHLLDIPTSEIRMLAEDFRKPSSVFAAEDFRSSFFKTNGVEGADALANGANLEKIRIASLPDPQDGELMYDGVPLSAADIGKEIAIANVSKLGFRPASTTDGEAEFGWTGFAEGKYASKPGQASFGVNRAPIVESLSKPALKGETLSFSRTDFAQASAYVDPEQQPLAAIMVTQLPDPAKGKLYLKRADAPLVPIVAGMPIAAADLDRLVFQPEAGATGTAEFRWNGSDGELYAAADKTVHIRINTPPVGADLSRTGPMGAPIGFAAPGGGSSFAALYGDEDGDAFHSAAFDLPAGFAAKGTLSYADPSTTETVYAEPGRRTLVPALALESLRFVPAPGLANGAAVDIPWRPFDGKQLAEQPSLLRIAYDGIPRAEWIFALANEGVQELRLIPSGTDQETVTGLVYRLVPDSGPSRGTLVPDVDSDRGGWIYTPDESFVGGTDSFRYVAEDESGQVSEPATATIIIHKALDGWAGDKPQGDPSRMTALPGYPVRLSAVSSLATEKVTASLAGAETELVWINPSTSQAEGVKRWEKEGFLLPQAAAGEHEAAFTAYGPLGQLISNEEASRRSDNWITVLTTRIALTADPDRIVGDGSSTSVLTAAVTDESGGPVSGVSVSFAAGAGSFPDGATAVTGADGKASVVYRSAAMSGTAEQRIPVTAKVLDLVRGLAGEKGIELTFLPARIQGVLTSGSSNAPVAGAIVRAALDLNGDGVIEPGVDFEASTMTDERGRYSLAVPKGDAVYELAVTQLIEIGGVPTPVTYTQKAVVGHADGTGEQSFESEKTVSGIVLLKQPDGGTAKLDAETAGRSSVYFKDGQGKYVTDGSGTPKAHPLSAQGVFSTEGLPVGSYAFEIRYEFEPGVQAVLSVGQAHVKADGELNLLTQLVDPYGTVSDASSGAVIEGATVMLHYADTGRNKAAGKAAGSGVVLPALVGFEPNDNASPLQMTDKNGFYAYMVYPETDYYLVVSKAGYETYRSPVISVEWDIVKHDLQLRPLSAPAPQPPARTGLAVEIASEQMVVREESESLLTVTYKNSGSDRMASGTVEVVLPDGASFVRADGAAIEGAKAVWSVKDLAAGQTGQLQLTVRWPRLDAKEKDADITAAFFSGDASAKSVAKFKLYSDRFEPLFHSRYIRGYPDGEFKPGQTLTRAEVAAVTARLSDGPADDAKAGSFRDIRSGHWAEGYIRESAAKGYFKGGTDGRFRPDAPVTRAELVVVLSRFLGLEPGEPAGSRFLDTAGHWAEKEIEALRVGKYLNGYPDGSFRPNQPIRRDEAVALINGMLRRGPLAGVQPLFPDMPQGNWAYGAVMEASLSHESERVEDGSERLLKAIEDHME</sequence>
<accession>A0A2N5N3Y6</accession>
<dbReference type="InterPro" id="IPR013783">
    <property type="entry name" value="Ig-like_fold"/>
</dbReference>
<dbReference type="InterPro" id="IPR051465">
    <property type="entry name" value="Cell_Envelope_Struct_Comp"/>
</dbReference>
<dbReference type="SMART" id="SM00634">
    <property type="entry name" value="BID_1"/>
    <property type="match status" value="1"/>
</dbReference>
<dbReference type="PANTHER" id="PTHR43308">
    <property type="entry name" value="OUTER MEMBRANE PROTEIN ALPHA-RELATED"/>
    <property type="match status" value="1"/>
</dbReference>
<dbReference type="PROSITE" id="PS51127">
    <property type="entry name" value="BIG1"/>
    <property type="match status" value="1"/>
</dbReference>
<dbReference type="Gene3D" id="2.60.40.10">
    <property type="entry name" value="Immunoglobulins"/>
    <property type="match status" value="1"/>
</dbReference>
<dbReference type="InterPro" id="IPR001119">
    <property type="entry name" value="SLH_dom"/>
</dbReference>
<keyword evidence="5" id="KW-1185">Reference proteome</keyword>
<evidence type="ECO:0000259" key="3">
    <source>
        <dbReference type="PROSITE" id="PS51272"/>
    </source>
</evidence>
<dbReference type="Gene3D" id="2.60.40.2810">
    <property type="match status" value="1"/>
</dbReference>
<evidence type="ECO:0000313" key="4">
    <source>
        <dbReference type="EMBL" id="PLT45057.1"/>
    </source>
</evidence>
<reference evidence="4 5" key="1">
    <citation type="submission" date="2017-05" db="EMBL/GenBank/DDBJ databases">
        <title>Functional genome analysis of Paenibacillus pasadenensis strain R16: insights on endophytic life style and antifungal activity.</title>
        <authorList>
            <person name="Passera A."/>
            <person name="Marcolungo L."/>
            <person name="Casati P."/>
            <person name="Brasca M."/>
            <person name="Quaglino F."/>
            <person name="Delledonne M."/>
        </authorList>
    </citation>
    <scope>NUCLEOTIDE SEQUENCE [LARGE SCALE GENOMIC DNA]</scope>
    <source>
        <strain evidence="4 5">R16</strain>
    </source>
</reference>
<feature type="domain" description="Big-1" evidence="2">
    <location>
        <begin position="894"/>
        <end position="981"/>
    </location>
</feature>
<dbReference type="Pfam" id="PF01345">
    <property type="entry name" value="DUF11"/>
    <property type="match status" value="1"/>
</dbReference>
<evidence type="ECO:0000313" key="5">
    <source>
        <dbReference type="Proteomes" id="UP000234789"/>
    </source>
</evidence>
<dbReference type="PANTHER" id="PTHR43308:SF5">
    <property type="entry name" value="S-LAYER PROTEIN _ PEPTIDOGLYCAN ENDO-BETA-N-ACETYLGLUCOSAMINIDASE"/>
    <property type="match status" value="1"/>
</dbReference>
<feature type="domain" description="SLH" evidence="3">
    <location>
        <begin position="1483"/>
        <end position="1546"/>
    </location>
</feature>
<dbReference type="Gene3D" id="2.60.40.1120">
    <property type="entry name" value="Carboxypeptidase-like, regulatory domain"/>
    <property type="match status" value="1"/>
</dbReference>
<protein>
    <submittedName>
        <fullName evidence="4">Uncharacterized protein</fullName>
    </submittedName>
</protein>